<evidence type="ECO:0000259" key="4">
    <source>
        <dbReference type="Pfam" id="PF01420"/>
    </source>
</evidence>
<organism evidence="5 6">
    <name type="scientific">Bifidobacterium pseudolongum subsp. pseudolongum</name>
    <dbReference type="NCBI Taxonomy" id="31954"/>
    <lineage>
        <taxon>Bacteria</taxon>
        <taxon>Bacillati</taxon>
        <taxon>Actinomycetota</taxon>
        <taxon>Actinomycetes</taxon>
        <taxon>Bifidobacteriales</taxon>
        <taxon>Bifidobacteriaceae</taxon>
        <taxon>Bifidobacterium</taxon>
    </lineage>
</organism>
<dbReference type="InterPro" id="IPR000055">
    <property type="entry name" value="Restrct_endonuc_typeI_TRD"/>
</dbReference>
<dbReference type="Pfam" id="PF01420">
    <property type="entry name" value="Methylase_S"/>
    <property type="match status" value="1"/>
</dbReference>
<dbReference type="RefSeq" id="WP_130013607.1">
    <property type="nucleotide sequence ID" value="NZ_RYUN01000012.1"/>
</dbReference>
<name>A0A4Q5A717_9BIFI</name>
<dbReference type="AlphaFoldDB" id="A0A4Q5A717"/>
<feature type="domain" description="Type I restriction modification DNA specificity" evidence="4">
    <location>
        <begin position="19"/>
        <end position="168"/>
    </location>
</feature>
<dbReference type="InterPro" id="IPR044946">
    <property type="entry name" value="Restrct_endonuc_typeI_TRD_sf"/>
</dbReference>
<dbReference type="PANTHER" id="PTHR30408:SF12">
    <property type="entry name" value="TYPE I RESTRICTION ENZYME MJAVIII SPECIFICITY SUBUNIT"/>
    <property type="match status" value="1"/>
</dbReference>
<comment type="caution">
    <text evidence="5">The sequence shown here is derived from an EMBL/GenBank/DDBJ whole genome shotgun (WGS) entry which is preliminary data.</text>
</comment>
<dbReference type="SUPFAM" id="SSF116734">
    <property type="entry name" value="DNA methylase specificity domain"/>
    <property type="match status" value="2"/>
</dbReference>
<dbReference type="InterPro" id="IPR052021">
    <property type="entry name" value="Type-I_RS_S_subunit"/>
</dbReference>
<evidence type="ECO:0000313" key="5">
    <source>
        <dbReference type="EMBL" id="RYQ19171.1"/>
    </source>
</evidence>
<dbReference type="Gene3D" id="1.10.287.1120">
    <property type="entry name" value="Bipartite methylase S protein"/>
    <property type="match status" value="1"/>
</dbReference>
<dbReference type="EMBL" id="RYUN01000012">
    <property type="protein sequence ID" value="RYQ19171.1"/>
    <property type="molecule type" value="Genomic_DNA"/>
</dbReference>
<gene>
    <name evidence="5" type="ORF">PG2054B_1539</name>
</gene>
<evidence type="ECO:0000313" key="6">
    <source>
        <dbReference type="Proteomes" id="UP000294221"/>
    </source>
</evidence>
<evidence type="ECO:0000256" key="2">
    <source>
        <dbReference type="ARBA" id="ARBA00022747"/>
    </source>
</evidence>
<sequence length="370" mass="41775">MMVAPKLRFKADDGCDFPDWEDKTLGELFHISAGGDIDKNNCAAKQSEDYPYPVYANALVNNGTYGYANYYKIDGDTFTVTGRGDVGHAVARHCMYVPIVRLLVCQPNMDDDVDFFAEQINHTRVFIESTGVPQLTAPQLSKIKVRRPTLPEQRKIADLLSAVDAVIAAQQAEVDAWEQRKKGVMQKLFSQEVRFKADDGSEFPKWEEKTLGEEGQFYGGLSGKGKDDFDCGNGRFVTYMNVYKNTFASRDAMGRVKVGDAEKQNKVRYGDILFTQSSETVDEVGLSSVYLYNDEPYLNSFCMGYRFNNLDNVCPEFIGYCMRSNEIRKSIMLMGQGISRINLGAKRLATVKWLFPFECVRAVLHHLLCE</sequence>
<keyword evidence="2" id="KW-0680">Restriction system</keyword>
<dbReference type="Gene3D" id="3.90.220.20">
    <property type="entry name" value="DNA methylase specificity domains"/>
    <property type="match status" value="2"/>
</dbReference>
<dbReference type="PANTHER" id="PTHR30408">
    <property type="entry name" value="TYPE-1 RESTRICTION ENZYME ECOKI SPECIFICITY PROTEIN"/>
    <property type="match status" value="1"/>
</dbReference>
<dbReference type="GO" id="GO:0003677">
    <property type="term" value="F:DNA binding"/>
    <property type="evidence" value="ECO:0007669"/>
    <property type="project" value="UniProtKB-KW"/>
</dbReference>
<evidence type="ECO:0000256" key="1">
    <source>
        <dbReference type="ARBA" id="ARBA00010923"/>
    </source>
</evidence>
<proteinExistence type="inferred from homology"/>
<keyword evidence="3" id="KW-0238">DNA-binding</keyword>
<dbReference type="GO" id="GO:0009307">
    <property type="term" value="P:DNA restriction-modification system"/>
    <property type="evidence" value="ECO:0007669"/>
    <property type="project" value="UniProtKB-KW"/>
</dbReference>
<accession>A0A4Q5A717</accession>
<protein>
    <submittedName>
        <fullName evidence="5">Type IC HsdS subunit</fullName>
    </submittedName>
</protein>
<reference evidence="5 6" key="1">
    <citation type="submission" date="2018-12" db="EMBL/GenBank/DDBJ databases">
        <title>Unveiling genomic diversity among members of the Bifidobacterium pseudolongum species, a widely distributed gut commensal of the animal kingdom.</title>
        <authorList>
            <person name="Lugli G.A."/>
            <person name="Duranti S."/>
            <person name="Albert K."/>
            <person name="Mancabelli L."/>
            <person name="Napoli S."/>
            <person name="Viappiani A."/>
            <person name="Anzalone R."/>
            <person name="Longhi G."/>
            <person name="Milani C."/>
            <person name="Turroni F."/>
            <person name="Alessandri G."/>
            <person name="Sela D.A."/>
            <person name="Van Sinderen D."/>
            <person name="Ventura M."/>
        </authorList>
    </citation>
    <scope>NUCLEOTIDE SEQUENCE [LARGE SCALE GENOMIC DNA]</scope>
    <source>
        <strain evidence="5 6">2054B</strain>
    </source>
</reference>
<comment type="similarity">
    <text evidence="1">Belongs to the type-I restriction system S methylase family.</text>
</comment>
<evidence type="ECO:0000256" key="3">
    <source>
        <dbReference type="ARBA" id="ARBA00023125"/>
    </source>
</evidence>
<dbReference type="Proteomes" id="UP000294221">
    <property type="component" value="Unassembled WGS sequence"/>
</dbReference>